<evidence type="ECO:0000313" key="2">
    <source>
        <dbReference type="EMBL" id="RKH07479.1"/>
    </source>
</evidence>
<dbReference type="Gene3D" id="1.25.40.10">
    <property type="entry name" value="Tetratricopeptide repeat domain"/>
    <property type="match status" value="1"/>
</dbReference>
<protein>
    <submittedName>
        <fullName evidence="2">Tetratricopeptide repeat protein</fullName>
    </submittedName>
</protein>
<dbReference type="SMART" id="SM00028">
    <property type="entry name" value="TPR"/>
    <property type="match status" value="2"/>
</dbReference>
<comment type="caution">
    <text evidence="2">The sequence shown here is derived from an EMBL/GenBank/DDBJ whole genome shotgun (WGS) entry which is preliminary data.</text>
</comment>
<dbReference type="EMBL" id="RAWE01000003">
    <property type="protein sequence ID" value="RKH07479.1"/>
    <property type="molecule type" value="Genomic_DNA"/>
</dbReference>
<proteinExistence type="predicted"/>
<organism evidence="2 3">
    <name type="scientific">Corallococcus carmarthensis</name>
    <dbReference type="NCBI Taxonomy" id="2316728"/>
    <lineage>
        <taxon>Bacteria</taxon>
        <taxon>Pseudomonadati</taxon>
        <taxon>Myxococcota</taxon>
        <taxon>Myxococcia</taxon>
        <taxon>Myxococcales</taxon>
        <taxon>Cystobacterineae</taxon>
        <taxon>Myxococcaceae</taxon>
        <taxon>Corallococcus</taxon>
    </lineage>
</organism>
<name>A0A3A8KK11_9BACT</name>
<accession>A0A3A8KK11</accession>
<dbReference type="InterPro" id="IPR011990">
    <property type="entry name" value="TPR-like_helical_dom_sf"/>
</dbReference>
<keyword evidence="1" id="KW-0802">TPR repeat</keyword>
<dbReference type="RefSeq" id="WP_120600704.1">
    <property type="nucleotide sequence ID" value="NZ_RAWE01000003.1"/>
</dbReference>
<evidence type="ECO:0000256" key="1">
    <source>
        <dbReference type="PROSITE-ProRule" id="PRU00339"/>
    </source>
</evidence>
<keyword evidence="3" id="KW-1185">Reference proteome</keyword>
<reference evidence="3" key="1">
    <citation type="submission" date="2018-09" db="EMBL/GenBank/DDBJ databases">
        <authorList>
            <person name="Livingstone P.G."/>
            <person name="Whitworth D.E."/>
        </authorList>
    </citation>
    <scope>NUCLEOTIDE SEQUENCE [LARGE SCALE GENOMIC DNA]</scope>
    <source>
        <strain evidence="3">CA043D</strain>
    </source>
</reference>
<dbReference type="Proteomes" id="UP000268313">
    <property type="component" value="Unassembled WGS sequence"/>
</dbReference>
<dbReference type="SUPFAM" id="SSF48452">
    <property type="entry name" value="TPR-like"/>
    <property type="match status" value="1"/>
</dbReference>
<dbReference type="PROSITE" id="PS50005">
    <property type="entry name" value="TPR"/>
    <property type="match status" value="1"/>
</dbReference>
<dbReference type="Pfam" id="PF13432">
    <property type="entry name" value="TPR_16"/>
    <property type="match status" value="1"/>
</dbReference>
<dbReference type="InterPro" id="IPR019734">
    <property type="entry name" value="TPR_rpt"/>
</dbReference>
<sequence>MATWTRRRCTATWGWSSRPAPPTCGANKGLIALTRGDPVKAKAHLRQALRYNPEHPRAYFHLGVLAMREGDYPQAETAFLQCVRLEPANVECQEHLEQARRALSP</sequence>
<gene>
    <name evidence="2" type="ORF">D7X32_01565</name>
</gene>
<dbReference type="AlphaFoldDB" id="A0A3A8KK11"/>
<feature type="repeat" description="TPR" evidence="1">
    <location>
        <begin position="56"/>
        <end position="89"/>
    </location>
</feature>
<evidence type="ECO:0000313" key="3">
    <source>
        <dbReference type="Proteomes" id="UP000268313"/>
    </source>
</evidence>